<dbReference type="EMBL" id="JAWDIP010000004">
    <property type="protein sequence ID" value="MDY0396541.1"/>
    <property type="molecule type" value="Genomic_DNA"/>
</dbReference>
<name>A0ABU5CB37_9BACI</name>
<keyword evidence="2" id="KW-1133">Transmembrane helix</keyword>
<dbReference type="Proteomes" id="UP001281447">
    <property type="component" value="Unassembled WGS sequence"/>
</dbReference>
<keyword evidence="2" id="KW-0472">Membrane</keyword>
<feature type="transmembrane region" description="Helical" evidence="2">
    <location>
        <begin position="67"/>
        <end position="87"/>
    </location>
</feature>
<evidence type="ECO:0000313" key="4">
    <source>
        <dbReference type="Proteomes" id="UP001281447"/>
    </source>
</evidence>
<comment type="caution">
    <text evidence="3">The sequence shown here is derived from an EMBL/GenBank/DDBJ whole genome shotgun (WGS) entry which is preliminary data.</text>
</comment>
<keyword evidence="2" id="KW-0812">Transmembrane</keyword>
<accession>A0ABU5CB37</accession>
<sequence length="100" mass="11627">MKQRNSESRERQFSSQEQTLLTDDRTSVQPEQDEIQIREMDVLNLPPRSEVHQHAETSFHLKLKRPLARFIIVVLLLVLLCVGGIYLQKTGIIDIISIFK</sequence>
<organism evidence="3 4">
    <name type="scientific">Tigheibacillus halophilus</name>
    <dbReference type="NCBI Taxonomy" id="361280"/>
    <lineage>
        <taxon>Bacteria</taxon>
        <taxon>Bacillati</taxon>
        <taxon>Bacillota</taxon>
        <taxon>Bacilli</taxon>
        <taxon>Bacillales</taxon>
        <taxon>Bacillaceae</taxon>
        <taxon>Tigheibacillus</taxon>
    </lineage>
</organism>
<gene>
    <name evidence="3" type="ORF">RWE15_22295</name>
</gene>
<reference evidence="3 4" key="1">
    <citation type="submission" date="2023-10" db="EMBL/GenBank/DDBJ databases">
        <title>Virgibacillus halophilus 5B73C genome.</title>
        <authorList>
            <person name="Miliotis G."/>
            <person name="Sengupta P."/>
            <person name="Hameed A."/>
            <person name="Chuvochina M."/>
            <person name="Mcdonagh F."/>
            <person name="Simpson A.C."/>
            <person name="Singh N.K."/>
            <person name="Rekha P.D."/>
            <person name="Raman K."/>
            <person name="Hugenholtz P."/>
            <person name="Venkateswaran K."/>
        </authorList>
    </citation>
    <scope>NUCLEOTIDE SEQUENCE [LARGE SCALE GENOMIC DNA]</scope>
    <source>
        <strain evidence="3 4">5B73C</strain>
    </source>
</reference>
<evidence type="ECO:0000256" key="2">
    <source>
        <dbReference type="SAM" id="Phobius"/>
    </source>
</evidence>
<dbReference type="RefSeq" id="WP_390353469.1">
    <property type="nucleotide sequence ID" value="NZ_JBHUIZ010000003.1"/>
</dbReference>
<evidence type="ECO:0000313" key="3">
    <source>
        <dbReference type="EMBL" id="MDY0396541.1"/>
    </source>
</evidence>
<feature type="compositionally biased region" description="Basic and acidic residues" evidence="1">
    <location>
        <begin position="1"/>
        <end position="12"/>
    </location>
</feature>
<keyword evidence="4" id="KW-1185">Reference proteome</keyword>
<protein>
    <submittedName>
        <fullName evidence="3">Uncharacterized protein</fullName>
    </submittedName>
</protein>
<proteinExistence type="predicted"/>
<evidence type="ECO:0000256" key="1">
    <source>
        <dbReference type="SAM" id="MobiDB-lite"/>
    </source>
</evidence>
<feature type="region of interest" description="Disordered" evidence="1">
    <location>
        <begin position="1"/>
        <end position="32"/>
    </location>
</feature>